<reference evidence="3" key="1">
    <citation type="submission" date="2016-11" db="EMBL/GenBank/DDBJ databases">
        <authorList>
            <person name="Varghese N."/>
            <person name="Submissions S."/>
        </authorList>
    </citation>
    <scope>NUCLEOTIDE SEQUENCE [LARGE SCALE GENOMIC DNA]</scope>
    <source>
        <strain evidence="3">DSM 26898</strain>
    </source>
</reference>
<proteinExistence type="predicted"/>
<protein>
    <submittedName>
        <fullName evidence="2">Uncharacterized protein</fullName>
    </submittedName>
</protein>
<dbReference type="STRING" id="1302685.SAMN05444408_12115"/>
<feature type="region of interest" description="Disordered" evidence="1">
    <location>
        <begin position="154"/>
        <end position="175"/>
    </location>
</feature>
<evidence type="ECO:0000256" key="1">
    <source>
        <dbReference type="SAM" id="MobiDB-lite"/>
    </source>
</evidence>
<evidence type="ECO:0000313" key="3">
    <source>
        <dbReference type="Proteomes" id="UP000184236"/>
    </source>
</evidence>
<organism evidence="2 3">
    <name type="scientific">Chryseobacterium takakiae</name>
    <dbReference type="NCBI Taxonomy" id="1302685"/>
    <lineage>
        <taxon>Bacteria</taxon>
        <taxon>Pseudomonadati</taxon>
        <taxon>Bacteroidota</taxon>
        <taxon>Flavobacteriia</taxon>
        <taxon>Flavobacteriales</taxon>
        <taxon>Weeksellaceae</taxon>
        <taxon>Chryseobacterium group</taxon>
        <taxon>Chryseobacterium</taxon>
    </lineage>
</organism>
<dbReference type="RefSeq" id="WP_072886245.1">
    <property type="nucleotide sequence ID" value="NZ_FQVO01000021.1"/>
</dbReference>
<dbReference type="Proteomes" id="UP000184236">
    <property type="component" value="Unassembled WGS sequence"/>
</dbReference>
<gene>
    <name evidence="2" type="ORF">SAMN05444408_12115</name>
</gene>
<dbReference type="OrthoDB" id="1274484at2"/>
<accession>A0A1M5BPA3</accession>
<dbReference type="EMBL" id="FQVO01000021">
    <property type="protein sequence ID" value="SHF44240.1"/>
    <property type="molecule type" value="Genomic_DNA"/>
</dbReference>
<dbReference type="AlphaFoldDB" id="A0A1M5BPA3"/>
<evidence type="ECO:0000313" key="2">
    <source>
        <dbReference type="EMBL" id="SHF44240.1"/>
    </source>
</evidence>
<sequence length="175" mass="20208">MKNLIILTILFLLFNCNKNTSKENIELKDVLNEKQTNEYVPYKDDKFDFNDKALKENLNNAIYKGDTLAYNRACKQYAINGRYKEFLYYAIVMAEKNNYGNAYWDISNILSAEEDSPLFDKYKSKYGNYSILKAYELGQRGAKSSMNYVYTEKGKPIPSSSSVYCSEKASSKNGR</sequence>
<keyword evidence="3" id="KW-1185">Reference proteome</keyword>
<name>A0A1M5BPA3_9FLAO</name>